<proteinExistence type="predicted"/>
<comment type="caution">
    <text evidence="2">The sequence shown here is derived from an EMBL/GenBank/DDBJ whole genome shotgun (WGS) entry which is preliminary data.</text>
</comment>
<evidence type="ECO:0000313" key="3">
    <source>
        <dbReference type="Proteomes" id="UP001215598"/>
    </source>
</evidence>
<sequence>MSSMQPPPSSSSSERLRRAHCANSTSSRKHELPAFHTACPSAKTHDRRRRQTLKSTKRCKQHTPPSRDAPTSTQDDVRRTTPNSSSSSSRSTRTTSSRQTSPQTPSSPTKTLSIPAQVHQKKKKKSRREGEEKGEEEINRKLRTTEQLALEATWLMSTIPTWRKHRYFRYPYQEGKERLQSRIAHVHIDPPRRTTPKVAATHRYLLPYVKLKAKQSTTHGPQYDQWVLVNETDADTAPLVLRVCPGTIDVQIDSTRARAPSAQGIRSSLRAHLAHRSPVATGLRHLESAPLALAPTKRIHKHARPQPHNLNDPGTPQRGPPPPRRLVLDPPRCTSSANTHPARYDAHVRTPVHAHHAHQHPSTPSPLHNRPLPPLPPHFESQREENRMNENAHQIPIQNLVSIIAVLRARARRTSSSEGAMRCGGFGRTSCGRAGRNMWRSKRKRGRRKRREADDKRIRIRGGEGEEEGEKGKKREVSGEGNASTRTREARIISVTPTRRRTHGSNGAPRARHSTQLSRRKDVVLCARAYDTQRRRSGAQSGRAAGARKGKGGRVKGKEGRTQRGAEVRRRPAKDAGRDYSVRKGRENADGEGREGNTREVWMEDGWMGKKNNGKARM</sequence>
<feature type="region of interest" description="Disordered" evidence="1">
    <location>
        <begin position="351"/>
        <end position="393"/>
    </location>
</feature>
<feature type="compositionally biased region" description="Basic residues" evidence="1">
    <location>
        <begin position="439"/>
        <end position="450"/>
    </location>
</feature>
<dbReference type="EMBL" id="JARKIB010000956">
    <property type="protein sequence ID" value="KAJ7688341.1"/>
    <property type="molecule type" value="Genomic_DNA"/>
</dbReference>
<feature type="region of interest" description="Disordered" evidence="1">
    <location>
        <begin position="1"/>
        <end position="140"/>
    </location>
</feature>
<dbReference type="AlphaFoldDB" id="A0AAD7DFI8"/>
<feature type="compositionally biased region" description="Low complexity" evidence="1">
    <location>
        <begin position="80"/>
        <end position="109"/>
    </location>
</feature>
<feature type="compositionally biased region" description="Basic and acidic residues" evidence="1">
    <location>
        <begin position="556"/>
        <end position="602"/>
    </location>
</feature>
<gene>
    <name evidence="2" type="ORF">B0H16DRAFT_1487387</name>
</gene>
<feature type="compositionally biased region" description="Basic and acidic residues" evidence="1">
    <location>
        <begin position="380"/>
        <end position="390"/>
    </location>
</feature>
<reference evidence="2" key="1">
    <citation type="submission" date="2023-03" db="EMBL/GenBank/DDBJ databases">
        <title>Massive genome expansion in bonnet fungi (Mycena s.s.) driven by repeated elements and novel gene families across ecological guilds.</title>
        <authorList>
            <consortium name="Lawrence Berkeley National Laboratory"/>
            <person name="Harder C.B."/>
            <person name="Miyauchi S."/>
            <person name="Viragh M."/>
            <person name="Kuo A."/>
            <person name="Thoen E."/>
            <person name="Andreopoulos B."/>
            <person name="Lu D."/>
            <person name="Skrede I."/>
            <person name="Drula E."/>
            <person name="Henrissat B."/>
            <person name="Morin E."/>
            <person name="Kohler A."/>
            <person name="Barry K."/>
            <person name="LaButti K."/>
            <person name="Morin E."/>
            <person name="Salamov A."/>
            <person name="Lipzen A."/>
            <person name="Mereny Z."/>
            <person name="Hegedus B."/>
            <person name="Baldrian P."/>
            <person name="Stursova M."/>
            <person name="Weitz H."/>
            <person name="Taylor A."/>
            <person name="Grigoriev I.V."/>
            <person name="Nagy L.G."/>
            <person name="Martin F."/>
            <person name="Kauserud H."/>
        </authorList>
    </citation>
    <scope>NUCLEOTIDE SEQUENCE</scope>
    <source>
        <strain evidence="2">CBHHK182m</strain>
    </source>
</reference>
<feature type="region of interest" description="Disordered" evidence="1">
    <location>
        <begin position="301"/>
        <end position="339"/>
    </location>
</feature>
<accession>A0AAD7DFI8</accession>
<organism evidence="2 3">
    <name type="scientific">Mycena metata</name>
    <dbReference type="NCBI Taxonomy" id="1033252"/>
    <lineage>
        <taxon>Eukaryota</taxon>
        <taxon>Fungi</taxon>
        <taxon>Dikarya</taxon>
        <taxon>Basidiomycota</taxon>
        <taxon>Agaricomycotina</taxon>
        <taxon>Agaricomycetes</taxon>
        <taxon>Agaricomycetidae</taxon>
        <taxon>Agaricales</taxon>
        <taxon>Marasmiineae</taxon>
        <taxon>Mycenaceae</taxon>
        <taxon>Mycena</taxon>
    </lineage>
</organism>
<keyword evidence="3" id="KW-1185">Reference proteome</keyword>
<name>A0AAD7DFI8_9AGAR</name>
<evidence type="ECO:0000313" key="2">
    <source>
        <dbReference type="EMBL" id="KAJ7688341.1"/>
    </source>
</evidence>
<feature type="region of interest" description="Disordered" evidence="1">
    <location>
        <begin position="431"/>
        <end position="618"/>
    </location>
</feature>
<feature type="compositionally biased region" description="Basic residues" evidence="1">
    <location>
        <begin position="45"/>
        <end position="61"/>
    </location>
</feature>
<evidence type="ECO:0000256" key="1">
    <source>
        <dbReference type="SAM" id="MobiDB-lite"/>
    </source>
</evidence>
<feature type="compositionally biased region" description="Basic and acidic residues" evidence="1">
    <location>
        <begin position="128"/>
        <end position="140"/>
    </location>
</feature>
<protein>
    <submittedName>
        <fullName evidence="2">Uncharacterized protein</fullName>
    </submittedName>
</protein>
<feature type="compositionally biased region" description="Basic residues" evidence="1">
    <location>
        <begin position="546"/>
        <end position="555"/>
    </location>
</feature>
<dbReference type="Proteomes" id="UP001215598">
    <property type="component" value="Unassembled WGS sequence"/>
</dbReference>
<feature type="compositionally biased region" description="Basic and acidic residues" evidence="1">
    <location>
        <begin position="451"/>
        <end position="478"/>
    </location>
</feature>